<comment type="caution">
    <text evidence="2">The sequence shown here is derived from an EMBL/GenBank/DDBJ whole genome shotgun (WGS) entry which is preliminary data.</text>
</comment>
<evidence type="ECO:0000313" key="3">
    <source>
        <dbReference type="Proteomes" id="UP000024547"/>
    </source>
</evidence>
<feature type="region of interest" description="Disordered" evidence="1">
    <location>
        <begin position="116"/>
        <end position="149"/>
    </location>
</feature>
<dbReference type="RefSeq" id="WP_035555678.1">
    <property type="nucleotide sequence ID" value="NZ_AWFH01000063.1"/>
</dbReference>
<evidence type="ECO:0000313" key="2">
    <source>
        <dbReference type="EMBL" id="KCZ57888.1"/>
    </source>
</evidence>
<dbReference type="AlphaFoldDB" id="A0A059DX12"/>
<proteinExistence type="predicted"/>
<accession>A0A059DX12</accession>
<gene>
    <name evidence="2" type="ORF">HY36_11975</name>
</gene>
<sequence>MAQTRLLTEYRLRPILRRGGIAAPRGDSFCVYRGRDTRYQLVGWVSPHIIGRLRREGQLSAPEDFPERIIWRRGASPDPVVQAVPPPLDKVNVPGQPRGLAHDWLRATERAREKAAAGRYQDEFTRASQPMGAGRERANPRERERRALPPAQRLAALESDLGTVCMRQLEDLIIDRATESALCVRWGMEAETVRAIAGTALMRLARAYELVPAAESPA</sequence>
<name>A0A059DX12_9PROT</name>
<feature type="compositionally biased region" description="Basic and acidic residues" evidence="1">
    <location>
        <begin position="116"/>
        <end position="125"/>
    </location>
</feature>
<dbReference type="STRING" id="1280948.HY36_11975"/>
<dbReference type="EMBL" id="AWFH01000063">
    <property type="protein sequence ID" value="KCZ57888.1"/>
    <property type="molecule type" value="Genomic_DNA"/>
</dbReference>
<keyword evidence="3" id="KW-1185">Reference proteome</keyword>
<dbReference type="OrthoDB" id="7620170at2"/>
<dbReference type="Proteomes" id="UP000024547">
    <property type="component" value="Unassembled WGS sequence"/>
</dbReference>
<dbReference type="PATRIC" id="fig|1280948.3.peg.3515"/>
<organism evidence="2 3">
    <name type="scientific">Hyphomonas atlantica</name>
    <dbReference type="NCBI Taxonomy" id="1280948"/>
    <lineage>
        <taxon>Bacteria</taxon>
        <taxon>Pseudomonadati</taxon>
        <taxon>Pseudomonadota</taxon>
        <taxon>Alphaproteobacteria</taxon>
        <taxon>Hyphomonadales</taxon>
        <taxon>Hyphomonadaceae</taxon>
        <taxon>Hyphomonas</taxon>
    </lineage>
</organism>
<reference evidence="2 3" key="1">
    <citation type="journal article" date="2014" name="Antonie Van Leeuwenhoek">
        <title>Hyphomonas beringensis sp. nov. and Hyphomonas chukchiensis sp. nov., isolated from surface seawater of the Bering Sea and Chukchi Sea.</title>
        <authorList>
            <person name="Li C."/>
            <person name="Lai Q."/>
            <person name="Li G."/>
            <person name="Dong C."/>
            <person name="Wang J."/>
            <person name="Liao Y."/>
            <person name="Shao Z."/>
        </authorList>
    </citation>
    <scope>NUCLEOTIDE SEQUENCE [LARGE SCALE GENOMIC DNA]</scope>
    <source>
        <strain evidence="2 3">22II1-22F38</strain>
    </source>
</reference>
<feature type="compositionally biased region" description="Basic and acidic residues" evidence="1">
    <location>
        <begin position="134"/>
        <end position="147"/>
    </location>
</feature>
<protein>
    <submittedName>
        <fullName evidence="2">Uncharacterized protein</fullName>
    </submittedName>
</protein>
<evidence type="ECO:0000256" key="1">
    <source>
        <dbReference type="SAM" id="MobiDB-lite"/>
    </source>
</evidence>